<dbReference type="PANTHER" id="PTHR21540:SF0">
    <property type="entry name" value="PHD FAMILY PROTEIN"/>
    <property type="match status" value="1"/>
</dbReference>
<evidence type="ECO:0000313" key="6">
    <source>
        <dbReference type="Proteomes" id="UP000738349"/>
    </source>
</evidence>
<accession>A0A9P9FAN0</accession>
<feature type="region of interest" description="Disordered" evidence="2">
    <location>
        <begin position="1"/>
        <end position="92"/>
    </location>
</feature>
<dbReference type="InterPro" id="IPR007527">
    <property type="entry name" value="Znf_SWIM"/>
</dbReference>
<dbReference type="PROSITE" id="PS50089">
    <property type="entry name" value="ZF_RING_2"/>
    <property type="match status" value="1"/>
</dbReference>
<evidence type="ECO:0000256" key="2">
    <source>
        <dbReference type="SAM" id="MobiDB-lite"/>
    </source>
</evidence>
<dbReference type="PROSITE" id="PS50966">
    <property type="entry name" value="ZF_SWIM"/>
    <property type="match status" value="1"/>
</dbReference>
<dbReference type="Proteomes" id="UP000738349">
    <property type="component" value="Unassembled WGS sequence"/>
</dbReference>
<evidence type="ECO:0000259" key="4">
    <source>
        <dbReference type="PROSITE" id="PS50966"/>
    </source>
</evidence>
<dbReference type="GO" id="GO:0008270">
    <property type="term" value="F:zinc ion binding"/>
    <property type="evidence" value="ECO:0007669"/>
    <property type="project" value="UniProtKB-KW"/>
</dbReference>
<dbReference type="Pfam" id="PF13639">
    <property type="entry name" value="zf-RING_2"/>
    <property type="match status" value="1"/>
</dbReference>
<evidence type="ECO:0008006" key="7">
    <source>
        <dbReference type="Google" id="ProtNLM"/>
    </source>
</evidence>
<dbReference type="PANTHER" id="PTHR21540">
    <property type="entry name" value="RING FINGER AND SWIM DOMAIN-CONTAINING PROTEIN 2"/>
    <property type="match status" value="1"/>
</dbReference>
<dbReference type="EMBL" id="JAGMUV010000005">
    <property type="protein sequence ID" value="KAH7156508.1"/>
    <property type="molecule type" value="Genomic_DNA"/>
</dbReference>
<evidence type="ECO:0000259" key="3">
    <source>
        <dbReference type="PROSITE" id="PS50089"/>
    </source>
</evidence>
<dbReference type="CDD" id="cd16494">
    <property type="entry name" value="RING-CH-C4HC3_ZSWM2"/>
    <property type="match status" value="1"/>
</dbReference>
<protein>
    <recommendedName>
        <fullName evidence="7">Znf1</fullName>
    </recommendedName>
</protein>
<sequence>MSSSHVPKSRNQTSIAPAGKLRTPQRANMATHKSRVGETPRHPIDLTGDSSSNPSRKRKPGESSNSSTAIPKRIKTQTAVPAPEKRLRRFRPKPPSKFYNVYARALSQRFFVLGRTRSGSEECPEEVVEMTGSTGNIYTVVIAQIPSCDCPHALKGNQCKHLFYVLKQVLNAPYEMIYQAAFLSSELRDIFAAAPPISTSKQAESDKRKPVEGDCPICFSELEAKGSESVVWCRAACGQNMHEECFNIWARTKQGSATCPMCRSVWKDGDDAVQKVRKEEGHSEEGYVNVGAQLGLSNLRDESSYHRSGWRNGFSSWEERYASYHS</sequence>
<keyword evidence="1" id="KW-0862">Zinc</keyword>
<feature type="domain" description="SWIM-type" evidence="4">
    <location>
        <begin position="138"/>
        <end position="170"/>
    </location>
</feature>
<dbReference type="SUPFAM" id="SSF57850">
    <property type="entry name" value="RING/U-box"/>
    <property type="match status" value="1"/>
</dbReference>
<evidence type="ECO:0000256" key="1">
    <source>
        <dbReference type="PROSITE-ProRule" id="PRU00175"/>
    </source>
</evidence>
<comment type="caution">
    <text evidence="5">The sequence shown here is derived from an EMBL/GenBank/DDBJ whole genome shotgun (WGS) entry which is preliminary data.</text>
</comment>
<dbReference type="InterPro" id="IPR039903">
    <property type="entry name" value="Zswim2"/>
</dbReference>
<evidence type="ECO:0000313" key="5">
    <source>
        <dbReference type="EMBL" id="KAH7156508.1"/>
    </source>
</evidence>
<organism evidence="5 6">
    <name type="scientific">Dactylonectria macrodidyma</name>
    <dbReference type="NCBI Taxonomy" id="307937"/>
    <lineage>
        <taxon>Eukaryota</taxon>
        <taxon>Fungi</taxon>
        <taxon>Dikarya</taxon>
        <taxon>Ascomycota</taxon>
        <taxon>Pezizomycotina</taxon>
        <taxon>Sordariomycetes</taxon>
        <taxon>Hypocreomycetidae</taxon>
        <taxon>Hypocreales</taxon>
        <taxon>Nectriaceae</taxon>
        <taxon>Dactylonectria</taxon>
    </lineage>
</organism>
<dbReference type="Gene3D" id="3.30.40.10">
    <property type="entry name" value="Zinc/RING finger domain, C3HC4 (zinc finger)"/>
    <property type="match status" value="1"/>
</dbReference>
<dbReference type="AlphaFoldDB" id="A0A9P9FAN0"/>
<keyword evidence="1" id="KW-0479">Metal-binding</keyword>
<reference evidence="5" key="1">
    <citation type="journal article" date="2021" name="Nat. Commun.">
        <title>Genetic determinants of endophytism in the Arabidopsis root mycobiome.</title>
        <authorList>
            <person name="Mesny F."/>
            <person name="Miyauchi S."/>
            <person name="Thiergart T."/>
            <person name="Pickel B."/>
            <person name="Atanasova L."/>
            <person name="Karlsson M."/>
            <person name="Huettel B."/>
            <person name="Barry K.W."/>
            <person name="Haridas S."/>
            <person name="Chen C."/>
            <person name="Bauer D."/>
            <person name="Andreopoulos W."/>
            <person name="Pangilinan J."/>
            <person name="LaButti K."/>
            <person name="Riley R."/>
            <person name="Lipzen A."/>
            <person name="Clum A."/>
            <person name="Drula E."/>
            <person name="Henrissat B."/>
            <person name="Kohler A."/>
            <person name="Grigoriev I.V."/>
            <person name="Martin F.M."/>
            <person name="Hacquard S."/>
        </authorList>
    </citation>
    <scope>NUCLEOTIDE SEQUENCE</scope>
    <source>
        <strain evidence="5">MPI-CAGE-AT-0147</strain>
    </source>
</reference>
<name>A0A9P9FAN0_9HYPO</name>
<gene>
    <name evidence="5" type="ORF">EDB81DRAFT_393233</name>
</gene>
<keyword evidence="1" id="KW-0863">Zinc-finger</keyword>
<keyword evidence="6" id="KW-1185">Reference proteome</keyword>
<dbReference type="OrthoDB" id="2122982at2759"/>
<proteinExistence type="predicted"/>
<feature type="compositionally biased region" description="Polar residues" evidence="2">
    <location>
        <begin position="1"/>
        <end position="15"/>
    </location>
</feature>
<feature type="domain" description="RING-type" evidence="3">
    <location>
        <begin position="215"/>
        <end position="263"/>
    </location>
</feature>
<dbReference type="InterPro" id="IPR013083">
    <property type="entry name" value="Znf_RING/FYVE/PHD"/>
</dbReference>
<feature type="compositionally biased region" description="Basic and acidic residues" evidence="2">
    <location>
        <begin position="35"/>
        <end position="44"/>
    </location>
</feature>
<dbReference type="InterPro" id="IPR001841">
    <property type="entry name" value="Znf_RING"/>
</dbReference>
<dbReference type="GO" id="GO:0061630">
    <property type="term" value="F:ubiquitin protein ligase activity"/>
    <property type="evidence" value="ECO:0007669"/>
    <property type="project" value="InterPro"/>
</dbReference>